<dbReference type="SUPFAM" id="SSF103642">
    <property type="entry name" value="Sec-C motif"/>
    <property type="match status" value="1"/>
</dbReference>
<comment type="caution">
    <text evidence="2">The sequence shown here is derived from an EMBL/GenBank/DDBJ whole genome shotgun (WGS) entry which is preliminary data.</text>
</comment>
<reference evidence="3" key="1">
    <citation type="journal article" date="2019" name="Int. J. Syst. Evol. Microbiol.">
        <title>The Global Catalogue of Microorganisms (GCM) 10K type strain sequencing project: providing services to taxonomists for standard genome sequencing and annotation.</title>
        <authorList>
            <consortium name="The Broad Institute Genomics Platform"/>
            <consortium name="The Broad Institute Genome Sequencing Center for Infectious Disease"/>
            <person name="Wu L."/>
            <person name="Ma J."/>
        </authorList>
    </citation>
    <scope>NUCLEOTIDE SEQUENCE [LARGE SCALE GENOMIC DNA]</scope>
    <source>
        <strain evidence="3">CCUG 54520</strain>
    </source>
</reference>
<accession>A0ABV9FUA5</accession>
<dbReference type="SUPFAM" id="SSF48452">
    <property type="entry name" value="TPR-like"/>
    <property type="match status" value="1"/>
</dbReference>
<dbReference type="Pfam" id="PF02810">
    <property type="entry name" value="SEC-C"/>
    <property type="match status" value="1"/>
</dbReference>
<dbReference type="EMBL" id="JBHSFO010000012">
    <property type="protein sequence ID" value="MFC4605538.1"/>
    <property type="molecule type" value="Genomic_DNA"/>
</dbReference>
<dbReference type="InterPro" id="IPR011990">
    <property type="entry name" value="TPR-like_helical_dom_sf"/>
</dbReference>
<sequence>MTDSSDPREEDLFDADFGADPEFGTVPEFTETAMSVLRARGPLSVDDFAGALAEQGLGSAEQAVELIGFLEDPALTVLADGRYAAADAVLEGRTLTHRLSAAEIESGILDVLPDLSPLTTLVEAGSPDDDREFSVVFPDFDADVFTARGLTDAPAPELERLLLRPDALSGCAAGDLIGIEVSGGALRLVRLDSPATETDLADPLRRIIVDGTAGYVDAVALQLMADDPTLFATPAAPLTDLLTAAGYTCERDHIAVHGFDFEGYHRATRVGMVAREHELHADEAGAVVDFAYLVREVAEAAALGEDPMVLAATRVAQSPESYAALEDPVSAAAALDLAARIEDDRTEALHAAAVALLEHAPRRTLPAAHWIAAKAADRLGDVEAAAAHYESALDRDPDWVPAIFDLALLAADGGDVTRAQSLLGRIEGGDAEALYEVLARYQPVEHPELGRNDKCWCGSGRKYKSCHLGRSDLSVDARAEWLYTKGQLFARTPELFDLVYSLAEIRAEYWSDEDGLAAALEGGLAVDVALFEAGIFDLFVSRRGDLLPPAELELARQWLAGRRSVYEVTATTPGESLTLQDVRGGDPVEVVDEWGSQNFAVGTVLCARLLPTGESVRAFGGMEPIDPSERDALLELLDSEDTEPDQLVDFLSRVFLPN</sequence>
<proteinExistence type="predicted"/>
<organism evidence="2 3">
    <name type="scientific">Rhodococcus kronopolitis</name>
    <dbReference type="NCBI Taxonomy" id="1460226"/>
    <lineage>
        <taxon>Bacteria</taxon>
        <taxon>Bacillati</taxon>
        <taxon>Actinomycetota</taxon>
        <taxon>Actinomycetes</taxon>
        <taxon>Mycobacteriales</taxon>
        <taxon>Nocardiaceae</taxon>
        <taxon>Rhodococcus</taxon>
    </lineage>
</organism>
<gene>
    <name evidence="2" type="ORF">ACFO6S_17700</name>
</gene>
<keyword evidence="3" id="KW-1185">Reference proteome</keyword>
<evidence type="ECO:0000313" key="3">
    <source>
        <dbReference type="Proteomes" id="UP001595914"/>
    </source>
</evidence>
<dbReference type="InterPro" id="IPR004027">
    <property type="entry name" value="SEC_C_motif"/>
</dbReference>
<evidence type="ECO:0000313" key="2">
    <source>
        <dbReference type="EMBL" id="MFC4605538.1"/>
    </source>
</evidence>
<protein>
    <submittedName>
        <fullName evidence="2">SEC-C metal-binding domain-containing protein</fullName>
    </submittedName>
</protein>
<name>A0ABV9FUA5_9NOCA</name>
<dbReference type="Proteomes" id="UP001595914">
    <property type="component" value="Unassembled WGS sequence"/>
</dbReference>
<feature type="region of interest" description="Disordered" evidence="1">
    <location>
        <begin position="1"/>
        <end position="22"/>
    </location>
</feature>
<feature type="compositionally biased region" description="Acidic residues" evidence="1">
    <location>
        <begin position="8"/>
        <end position="19"/>
    </location>
</feature>
<dbReference type="RefSeq" id="WP_378419212.1">
    <property type="nucleotide sequence ID" value="NZ_JBHSFO010000012.1"/>
</dbReference>
<evidence type="ECO:0000256" key="1">
    <source>
        <dbReference type="SAM" id="MobiDB-lite"/>
    </source>
</evidence>
<dbReference type="Gene3D" id="3.10.450.50">
    <property type="match status" value="1"/>
</dbReference>